<evidence type="ECO:0000313" key="1">
    <source>
        <dbReference type="EMBL" id="RFB96663.1"/>
    </source>
</evidence>
<gene>
    <name evidence="1" type="ORF">B5K10_09215</name>
</gene>
<dbReference type="AlphaFoldDB" id="A0A3E1BRK1"/>
<proteinExistence type="predicted"/>
<reference evidence="1 2" key="1">
    <citation type="submission" date="2017-03" db="EMBL/GenBank/DDBJ databases">
        <title>Genome analysis of Rhizobial strains effectives or ineffectives for nitrogen fixation isolated from bean seeds.</title>
        <authorList>
            <person name="Peralta H."/>
            <person name="Aguilar-Vera A."/>
            <person name="Mora Y."/>
            <person name="Vargas-Lagunas C."/>
            <person name="Girard L."/>
            <person name="Mora J."/>
        </authorList>
    </citation>
    <scope>NUCLEOTIDE SEQUENCE [LARGE SCALE GENOMIC DNA]</scope>
    <source>
        <strain evidence="1 2">CCGM5</strain>
    </source>
</reference>
<organism evidence="1 2">
    <name type="scientific">Rhizobium leguminosarum bv. trifolii</name>
    <dbReference type="NCBI Taxonomy" id="386"/>
    <lineage>
        <taxon>Bacteria</taxon>
        <taxon>Pseudomonadati</taxon>
        <taxon>Pseudomonadota</taxon>
        <taxon>Alphaproteobacteria</taxon>
        <taxon>Hyphomicrobiales</taxon>
        <taxon>Rhizobiaceae</taxon>
        <taxon>Rhizobium/Agrobacterium group</taxon>
        <taxon>Rhizobium</taxon>
    </lineage>
</organism>
<sequence>MQPVVRKLASVGADVAFLARALSSVRSERDDEQTCTWSPDWPDDHVPDVVEFVDASLKTPVDEGGANA</sequence>
<protein>
    <submittedName>
        <fullName evidence="1">Uncharacterized protein</fullName>
    </submittedName>
</protein>
<comment type="caution">
    <text evidence="1">The sequence shown here is derived from an EMBL/GenBank/DDBJ whole genome shotgun (WGS) entry which is preliminary data.</text>
</comment>
<evidence type="ECO:0000313" key="2">
    <source>
        <dbReference type="Proteomes" id="UP000256748"/>
    </source>
</evidence>
<dbReference type="Proteomes" id="UP000256748">
    <property type="component" value="Unassembled WGS sequence"/>
</dbReference>
<accession>A0A3E1BRK1</accession>
<name>A0A3E1BRK1_RHILT</name>
<dbReference type="EMBL" id="NAOO01000009">
    <property type="protein sequence ID" value="RFB96663.1"/>
    <property type="molecule type" value="Genomic_DNA"/>
</dbReference>